<dbReference type="Pfam" id="PF07679">
    <property type="entry name" value="I-set"/>
    <property type="match status" value="1"/>
</dbReference>
<dbReference type="GO" id="GO:0043025">
    <property type="term" value="C:neuronal cell body"/>
    <property type="evidence" value="ECO:0007669"/>
    <property type="project" value="TreeGrafter"/>
</dbReference>
<dbReference type="InterPro" id="IPR050958">
    <property type="entry name" value="Cell_Adh-Cytoskel_Orgn"/>
</dbReference>
<dbReference type="PANTHER" id="PTHR45080">
    <property type="entry name" value="CONTACTIN 5"/>
    <property type="match status" value="1"/>
</dbReference>
<dbReference type="InterPro" id="IPR013783">
    <property type="entry name" value="Ig-like_fold"/>
</dbReference>
<evidence type="ECO:0000256" key="1">
    <source>
        <dbReference type="ARBA" id="ARBA00022729"/>
    </source>
</evidence>
<sequence>MNKRIELFRDGQYLEIRNINEYDAGMYTCLAENLAGKAKQILELQVLIPPRIENDTTNIEAIFNSTVNLTCSAYGNPKPTIVWFNEGRHLQYGNHYLSITLSSIKNNEQIIYTCIASNEAGNVEQHYRINRLGMKE</sequence>
<protein>
    <recommendedName>
        <fullName evidence="3">Ig-like domain-containing protein</fullName>
    </recommendedName>
</protein>
<name>A0A815UEE2_9BILA</name>
<evidence type="ECO:0000313" key="5">
    <source>
        <dbReference type="Proteomes" id="UP000663891"/>
    </source>
</evidence>
<dbReference type="InterPro" id="IPR003598">
    <property type="entry name" value="Ig_sub2"/>
</dbReference>
<dbReference type="GO" id="GO:0008046">
    <property type="term" value="F:axon guidance receptor activity"/>
    <property type="evidence" value="ECO:0007669"/>
    <property type="project" value="TreeGrafter"/>
</dbReference>
<dbReference type="SMART" id="SM00408">
    <property type="entry name" value="IGc2"/>
    <property type="match status" value="1"/>
</dbReference>
<dbReference type="AlphaFoldDB" id="A0A815UEE2"/>
<evidence type="ECO:0000313" key="4">
    <source>
        <dbReference type="EMBL" id="CAF1516506.1"/>
    </source>
</evidence>
<dbReference type="GO" id="GO:0005886">
    <property type="term" value="C:plasma membrane"/>
    <property type="evidence" value="ECO:0007669"/>
    <property type="project" value="TreeGrafter"/>
</dbReference>
<dbReference type="EMBL" id="CAJNON010002758">
    <property type="protein sequence ID" value="CAF1516506.1"/>
    <property type="molecule type" value="Genomic_DNA"/>
</dbReference>
<dbReference type="PROSITE" id="PS50835">
    <property type="entry name" value="IG_LIKE"/>
    <property type="match status" value="1"/>
</dbReference>
<gene>
    <name evidence="4" type="ORF">VCS650_LOCUS43059</name>
</gene>
<dbReference type="PANTHER" id="PTHR45080:SF8">
    <property type="entry name" value="IG-LIKE DOMAIN-CONTAINING PROTEIN"/>
    <property type="match status" value="1"/>
</dbReference>
<dbReference type="InterPro" id="IPR013098">
    <property type="entry name" value="Ig_I-set"/>
</dbReference>
<dbReference type="SUPFAM" id="SSF48726">
    <property type="entry name" value="Immunoglobulin"/>
    <property type="match status" value="2"/>
</dbReference>
<organism evidence="4 5">
    <name type="scientific">Adineta steineri</name>
    <dbReference type="NCBI Taxonomy" id="433720"/>
    <lineage>
        <taxon>Eukaryota</taxon>
        <taxon>Metazoa</taxon>
        <taxon>Spiralia</taxon>
        <taxon>Gnathifera</taxon>
        <taxon>Rotifera</taxon>
        <taxon>Eurotatoria</taxon>
        <taxon>Bdelloidea</taxon>
        <taxon>Adinetida</taxon>
        <taxon>Adinetidae</taxon>
        <taxon>Adineta</taxon>
    </lineage>
</organism>
<comment type="caution">
    <text evidence="4">The sequence shown here is derived from an EMBL/GenBank/DDBJ whole genome shotgun (WGS) entry which is preliminary data.</text>
</comment>
<dbReference type="Gene3D" id="2.60.40.10">
    <property type="entry name" value="Immunoglobulins"/>
    <property type="match status" value="2"/>
</dbReference>
<keyword evidence="1" id="KW-0732">Signal</keyword>
<dbReference type="Pfam" id="PF13927">
    <property type="entry name" value="Ig_3"/>
    <property type="match status" value="1"/>
</dbReference>
<dbReference type="InterPro" id="IPR036179">
    <property type="entry name" value="Ig-like_dom_sf"/>
</dbReference>
<accession>A0A815UEE2</accession>
<dbReference type="GO" id="GO:0030424">
    <property type="term" value="C:axon"/>
    <property type="evidence" value="ECO:0007669"/>
    <property type="project" value="TreeGrafter"/>
</dbReference>
<dbReference type="OrthoDB" id="428111at2759"/>
<dbReference type="GO" id="GO:0050808">
    <property type="term" value="P:synapse organization"/>
    <property type="evidence" value="ECO:0007669"/>
    <property type="project" value="TreeGrafter"/>
</dbReference>
<dbReference type="InterPro" id="IPR007110">
    <property type="entry name" value="Ig-like_dom"/>
</dbReference>
<evidence type="ECO:0000256" key="2">
    <source>
        <dbReference type="ARBA" id="ARBA00023157"/>
    </source>
</evidence>
<evidence type="ECO:0000259" key="3">
    <source>
        <dbReference type="PROSITE" id="PS50835"/>
    </source>
</evidence>
<keyword evidence="2" id="KW-1015">Disulfide bond</keyword>
<dbReference type="Proteomes" id="UP000663891">
    <property type="component" value="Unassembled WGS sequence"/>
</dbReference>
<feature type="domain" description="Ig-like" evidence="3">
    <location>
        <begin position="50"/>
        <end position="130"/>
    </location>
</feature>
<proteinExistence type="predicted"/>
<reference evidence="4" key="1">
    <citation type="submission" date="2021-02" db="EMBL/GenBank/DDBJ databases">
        <authorList>
            <person name="Nowell W R."/>
        </authorList>
    </citation>
    <scope>NUCLEOTIDE SEQUENCE</scope>
</reference>
<dbReference type="GO" id="GO:0007156">
    <property type="term" value="P:homophilic cell adhesion via plasma membrane adhesion molecules"/>
    <property type="evidence" value="ECO:0007669"/>
    <property type="project" value="TreeGrafter"/>
</dbReference>